<feature type="compositionally biased region" description="Low complexity" evidence="1">
    <location>
        <begin position="58"/>
        <end position="95"/>
    </location>
</feature>
<sequence>MSARGPELINHQHSSRQFNSRSDHMADNLWTLARIAELELQYANGEHDFDPLEDLSPRPETSTPTSSNPRFFRSRSNSHAGSSSNSLPLSSLHGSRPTTPSRLRETLSGSVSPISTSSRLDIRVKQIVEHVVVTSAVSLPLPNNTPSKIYDLYQSTCNCEGFYTVFSAASDYLAYYATVNVITFSDIRRKQKVAKKAARSSGSTRNKKSFLGFSSSGGSKKHQDKSPAPSVLDPAEDEWSEIDLLVRNPENMPTANVRLQQGRKFDRMHIEVPGLSPWTLRQSGVVNPTWEVAVNGMENGFVWKRSTSSPPAGKNGKSGRDSSAGGRGGAMGNLKLVHEATEETVAEFVAKKGSGFLGKLVVMGEGVEDEGWIGSVVASLLAVLEKLRRTRLEFETRIDPNWDFAAVKTTAPDVNKVNGKRCERCGIGAVPLR</sequence>
<evidence type="ECO:0000313" key="3">
    <source>
        <dbReference type="Proteomes" id="UP000298138"/>
    </source>
</evidence>
<dbReference type="Proteomes" id="UP000298138">
    <property type="component" value="Unassembled WGS sequence"/>
</dbReference>
<evidence type="ECO:0000256" key="1">
    <source>
        <dbReference type="SAM" id="MobiDB-lite"/>
    </source>
</evidence>
<proteinExistence type="predicted"/>
<name>A0A4V3SHQ3_9PEZI</name>
<evidence type="ECO:0000313" key="2">
    <source>
        <dbReference type="EMBL" id="TGZ77084.1"/>
    </source>
</evidence>
<feature type="compositionally biased region" description="Polar residues" evidence="1">
    <location>
        <begin position="96"/>
        <end position="114"/>
    </location>
</feature>
<feature type="compositionally biased region" description="Polar residues" evidence="1">
    <location>
        <begin position="11"/>
        <end position="20"/>
    </location>
</feature>
<feature type="region of interest" description="Disordered" evidence="1">
    <location>
        <begin position="303"/>
        <end position="331"/>
    </location>
</feature>
<protein>
    <submittedName>
        <fullName evidence="2">Uncharacterized protein</fullName>
    </submittedName>
</protein>
<feature type="region of interest" description="Disordered" evidence="1">
    <location>
        <begin position="196"/>
        <end position="234"/>
    </location>
</feature>
<gene>
    <name evidence="2" type="ORF">EX30DRAFT_210836</name>
</gene>
<feature type="region of interest" description="Disordered" evidence="1">
    <location>
        <begin position="1"/>
        <end position="20"/>
    </location>
</feature>
<dbReference type="InParanoid" id="A0A4V3SHQ3"/>
<feature type="region of interest" description="Disordered" evidence="1">
    <location>
        <begin position="49"/>
        <end position="114"/>
    </location>
</feature>
<dbReference type="EMBL" id="ML220159">
    <property type="protein sequence ID" value="TGZ77084.1"/>
    <property type="molecule type" value="Genomic_DNA"/>
</dbReference>
<reference evidence="2 3" key="1">
    <citation type="submission" date="2019-04" db="EMBL/GenBank/DDBJ databases">
        <title>Comparative genomics and transcriptomics to analyze fruiting body development in filamentous ascomycetes.</title>
        <authorList>
            <consortium name="DOE Joint Genome Institute"/>
            <person name="Lutkenhaus R."/>
            <person name="Traeger S."/>
            <person name="Breuer J."/>
            <person name="Kuo A."/>
            <person name="Lipzen A."/>
            <person name="Pangilinan J."/>
            <person name="Dilworth D."/>
            <person name="Sandor L."/>
            <person name="Poggeler S."/>
            <person name="Barry K."/>
            <person name="Grigoriev I.V."/>
            <person name="Nowrousian M."/>
        </authorList>
    </citation>
    <scope>NUCLEOTIDE SEQUENCE [LARGE SCALE GENOMIC DNA]</scope>
    <source>
        <strain evidence="2 3">CBS 389.68</strain>
    </source>
</reference>
<keyword evidence="3" id="KW-1185">Reference proteome</keyword>
<feature type="compositionally biased region" description="Low complexity" evidence="1">
    <location>
        <begin position="209"/>
        <end position="218"/>
    </location>
</feature>
<organism evidence="2 3">
    <name type="scientific">Ascodesmis nigricans</name>
    <dbReference type="NCBI Taxonomy" id="341454"/>
    <lineage>
        <taxon>Eukaryota</taxon>
        <taxon>Fungi</taxon>
        <taxon>Dikarya</taxon>
        <taxon>Ascomycota</taxon>
        <taxon>Pezizomycotina</taxon>
        <taxon>Pezizomycetes</taxon>
        <taxon>Pezizales</taxon>
        <taxon>Ascodesmidaceae</taxon>
        <taxon>Ascodesmis</taxon>
    </lineage>
</organism>
<dbReference type="AlphaFoldDB" id="A0A4V3SHQ3"/>
<accession>A0A4V3SHQ3</accession>